<accession>A0A3R9QTE8</accession>
<dbReference type="EMBL" id="RCOR01000005">
    <property type="protein sequence ID" value="RSN70742.1"/>
    <property type="molecule type" value="Genomic_DNA"/>
</dbReference>
<dbReference type="Proteomes" id="UP000278149">
    <property type="component" value="Unassembled WGS sequence"/>
</dbReference>
<evidence type="ECO:0000313" key="1">
    <source>
        <dbReference type="EMBL" id="RSN70742.1"/>
    </source>
</evidence>
<dbReference type="InterPro" id="IPR022274">
    <property type="entry name" value="Peptidase_asp_AF0612"/>
</dbReference>
<gene>
    <name evidence="1" type="ORF">D9Q81_00500</name>
</gene>
<dbReference type="GO" id="GO:0006508">
    <property type="term" value="P:proteolysis"/>
    <property type="evidence" value="ECO:0007669"/>
    <property type="project" value="UniProtKB-KW"/>
</dbReference>
<evidence type="ECO:0000313" key="2">
    <source>
        <dbReference type="Proteomes" id="UP000278149"/>
    </source>
</evidence>
<comment type="caution">
    <text evidence="1">The sequence shown here is derived from an EMBL/GenBank/DDBJ whole genome shotgun (WGS) entry which is preliminary data.</text>
</comment>
<dbReference type="AlphaFoldDB" id="A0A3R9QTE8"/>
<keyword evidence="1" id="KW-0378">Hydrolase</keyword>
<reference evidence="1 2" key="1">
    <citation type="submission" date="2018-10" db="EMBL/GenBank/DDBJ databases">
        <title>Co-occurring genomic capacity for anaerobic methane metabolism and dissimilatory sulfite reduction discovered in the Korarchaeota.</title>
        <authorList>
            <person name="Mckay L.J."/>
            <person name="Dlakic M."/>
            <person name="Fields M.W."/>
            <person name="Delmont T.O."/>
            <person name="Eren A.M."/>
            <person name="Jay Z.J."/>
            <person name="Klingelsmith K.B."/>
            <person name="Rusch D.B."/>
            <person name="Inskeep W.P."/>
        </authorList>
    </citation>
    <scope>NUCLEOTIDE SEQUENCE [LARGE SCALE GENOMIC DNA]</scope>
    <source>
        <strain evidence="1 2">WS</strain>
    </source>
</reference>
<protein>
    <submittedName>
        <fullName evidence="1">Clan AA aspartic protease</fullName>
        <ecNumber evidence="1">3.4.23.-</ecNumber>
    </submittedName>
</protein>
<name>A0A3R9QTE8_9CREN</name>
<keyword evidence="1" id="KW-0645">Protease</keyword>
<sequence length="134" mass="15093">MILPRFIGLTPAIELIIKNPFTGRAYPERGSVVAIIDTGYEGFLLIPSDVFDTTFGELESERRELILADGRKVRSRGVFGETILEPYVVDGFIETVEGVNEFVVGAEFLESFKLELDYCTKTARLELCPQHLLY</sequence>
<dbReference type="GO" id="GO:0008233">
    <property type="term" value="F:peptidase activity"/>
    <property type="evidence" value="ECO:0007669"/>
    <property type="project" value="UniProtKB-KW"/>
</dbReference>
<dbReference type="EC" id="3.4.23.-" evidence="1"/>
<organism evidence="1 2">
    <name type="scientific">Candidatus Korarchaeum cryptofilum</name>
    <dbReference type="NCBI Taxonomy" id="498846"/>
    <lineage>
        <taxon>Archaea</taxon>
        <taxon>Thermoproteota</taxon>
        <taxon>Candidatus Korarchaeia</taxon>
        <taxon>Candidatus Korarchaeales</taxon>
        <taxon>Candidatus Korarchaeaceae</taxon>
        <taxon>Candidatus Korarchaeum</taxon>
    </lineage>
</organism>
<proteinExistence type="predicted"/>
<dbReference type="NCBIfam" id="TIGR03698">
    <property type="entry name" value="clan_AA_DTGF"/>
    <property type="match status" value="1"/>
</dbReference>